<evidence type="ECO:0000256" key="8">
    <source>
        <dbReference type="HAMAP-Rule" id="MF_00195"/>
    </source>
</evidence>
<dbReference type="CDD" id="cd01895">
    <property type="entry name" value="EngA2"/>
    <property type="match status" value="1"/>
</dbReference>
<reference evidence="13" key="1">
    <citation type="submission" date="2016-04" db="EMBL/GenBank/DDBJ databases">
        <authorList>
            <person name="Quiroz-Castaneda R.E."/>
            <person name="Martinez-Ocampo F."/>
        </authorList>
    </citation>
    <scope>NUCLEOTIDE SEQUENCE [LARGE SCALE GENOMIC DNA]</scope>
    <source>
        <strain evidence="13">INIFAP01</strain>
    </source>
</reference>
<dbReference type="SMART" id="SM00173">
    <property type="entry name" value="RAS"/>
    <property type="match status" value="1"/>
</dbReference>
<evidence type="ECO:0000256" key="9">
    <source>
        <dbReference type="RuleBase" id="RU004481"/>
    </source>
</evidence>
<comment type="similarity">
    <text evidence="1 8 9">Belongs to the TRAFAC class TrmE-Era-EngA-EngB-Septin-like GTPase superfamily. EngA (Der) GTPase family.</text>
</comment>
<feature type="domain" description="G" evidence="10">
    <location>
        <begin position="4"/>
        <end position="120"/>
    </location>
</feature>
<dbReference type="InterPro" id="IPR005225">
    <property type="entry name" value="Small_GTP-bd"/>
</dbReference>
<dbReference type="FunFam" id="3.40.50.300:FF:000040">
    <property type="entry name" value="GTPase Der"/>
    <property type="match status" value="1"/>
</dbReference>
<dbReference type="PANTHER" id="PTHR43834:SF6">
    <property type="entry name" value="GTPASE DER"/>
    <property type="match status" value="1"/>
</dbReference>
<dbReference type="GO" id="GO:0043022">
    <property type="term" value="F:ribosome binding"/>
    <property type="evidence" value="ECO:0007669"/>
    <property type="project" value="TreeGrafter"/>
</dbReference>
<accession>A0A1A9QET7</accession>
<dbReference type="GO" id="GO:0042254">
    <property type="term" value="P:ribosome biogenesis"/>
    <property type="evidence" value="ECO:0007669"/>
    <property type="project" value="UniProtKB-KW"/>
</dbReference>
<dbReference type="CDD" id="cd01894">
    <property type="entry name" value="EngA1"/>
    <property type="match status" value="1"/>
</dbReference>
<evidence type="ECO:0000256" key="6">
    <source>
        <dbReference type="ARBA" id="ARBA00023134"/>
    </source>
</evidence>
<feature type="domain" description="GTPase Der C-terminal KH-domain-like" evidence="11">
    <location>
        <begin position="352"/>
        <end position="430"/>
    </location>
</feature>
<keyword evidence="4 9" id="KW-0677">Repeat</keyword>
<dbReference type="Pfam" id="PF01926">
    <property type="entry name" value="MMR_HSR1"/>
    <property type="match status" value="2"/>
</dbReference>
<dbReference type="SUPFAM" id="SSF52540">
    <property type="entry name" value="P-loop containing nucleoside triphosphate hydrolases"/>
    <property type="match status" value="2"/>
</dbReference>
<evidence type="ECO:0000256" key="3">
    <source>
        <dbReference type="ARBA" id="ARBA00022517"/>
    </source>
</evidence>
<protein>
    <recommendedName>
        <fullName evidence="2 8">GTPase Der</fullName>
    </recommendedName>
    <alternativeName>
        <fullName evidence="7 8">GTP-binding protein EngA</fullName>
    </alternativeName>
</protein>
<evidence type="ECO:0000259" key="10">
    <source>
        <dbReference type="Pfam" id="PF01926"/>
    </source>
</evidence>
<comment type="subunit">
    <text evidence="8">Associates with the 50S ribosomal subunit.</text>
</comment>
<evidence type="ECO:0000256" key="5">
    <source>
        <dbReference type="ARBA" id="ARBA00022741"/>
    </source>
</evidence>
<evidence type="ECO:0000313" key="12">
    <source>
        <dbReference type="EMBL" id="OAL10758.1"/>
    </source>
</evidence>
<dbReference type="EMBL" id="LWUJ01000010">
    <property type="protein sequence ID" value="OAL10758.1"/>
    <property type="molecule type" value="Genomic_DNA"/>
</dbReference>
<keyword evidence="13" id="KW-1185">Reference proteome</keyword>
<dbReference type="HAMAP" id="MF_00195">
    <property type="entry name" value="GTPase_Der"/>
    <property type="match status" value="1"/>
</dbReference>
<evidence type="ECO:0000256" key="4">
    <source>
        <dbReference type="ARBA" id="ARBA00022737"/>
    </source>
</evidence>
<dbReference type="AlphaFoldDB" id="A0A1A9QET7"/>
<dbReference type="STRING" id="432608.A6V39_01705"/>
<keyword evidence="3 8" id="KW-0690">Ribosome biogenesis</keyword>
<evidence type="ECO:0000256" key="1">
    <source>
        <dbReference type="ARBA" id="ARBA00008279"/>
    </source>
</evidence>
<feature type="binding site" evidence="8">
    <location>
        <begin position="56"/>
        <end position="60"/>
    </location>
    <ligand>
        <name>GTP</name>
        <dbReference type="ChEBI" id="CHEBI:37565"/>
        <label>1</label>
    </ligand>
</feature>
<evidence type="ECO:0000256" key="2">
    <source>
        <dbReference type="ARBA" id="ARBA00020953"/>
    </source>
</evidence>
<feature type="binding site" evidence="8">
    <location>
        <begin position="119"/>
        <end position="122"/>
    </location>
    <ligand>
        <name>GTP</name>
        <dbReference type="ChEBI" id="CHEBI:37565"/>
        <label>1</label>
    </ligand>
</feature>
<keyword evidence="5 8" id="KW-0547">Nucleotide-binding</keyword>
<dbReference type="InterPro" id="IPR015946">
    <property type="entry name" value="KH_dom-like_a/b"/>
</dbReference>
<dbReference type="NCBIfam" id="TIGR00231">
    <property type="entry name" value="small_GTP"/>
    <property type="match status" value="2"/>
</dbReference>
<feature type="binding site" evidence="8">
    <location>
        <begin position="9"/>
        <end position="16"/>
    </location>
    <ligand>
        <name>GTP</name>
        <dbReference type="ChEBI" id="CHEBI:37565"/>
        <label>1</label>
    </ligand>
</feature>
<evidence type="ECO:0000313" key="13">
    <source>
        <dbReference type="Proteomes" id="UP000077623"/>
    </source>
</evidence>
<feature type="binding site" evidence="8">
    <location>
        <begin position="227"/>
        <end position="231"/>
    </location>
    <ligand>
        <name>GTP</name>
        <dbReference type="ChEBI" id="CHEBI:37565"/>
        <label>2</label>
    </ligand>
</feature>
<feature type="binding site" evidence="8">
    <location>
        <begin position="180"/>
        <end position="187"/>
    </location>
    <ligand>
        <name>GTP</name>
        <dbReference type="ChEBI" id="CHEBI:37565"/>
        <label>2</label>
    </ligand>
</feature>
<dbReference type="InterPro" id="IPR006073">
    <property type="entry name" value="GTP-bd"/>
</dbReference>
<evidence type="ECO:0000259" key="11">
    <source>
        <dbReference type="Pfam" id="PF14714"/>
    </source>
</evidence>
<name>A0A1A9QET7_9MOLU</name>
<dbReference type="PRINTS" id="PR00449">
    <property type="entry name" value="RASTRNSFRMNG"/>
</dbReference>
<dbReference type="GO" id="GO:0005525">
    <property type="term" value="F:GTP binding"/>
    <property type="evidence" value="ECO:0007669"/>
    <property type="project" value="UniProtKB-UniRule"/>
</dbReference>
<sequence length="436" mass="49671">MLKKVVIVGKPNVGKSQLFNRLIGENHSVVFSEPGVTRDRISLECFWRNKSFLLTDTGGYTEEIYSFQKEINIQTKIALEEADLIIFLTSFKEGINSDDFAIAKTLKKEKANNVLLVINKCDIFAKHSVEHEKLGFGKGILISAEHGINTGELLNKIVELLNLKEEETQKLKKVKLAIIGKPNVGKSSLVNTLLQEDRVLISEVAGTTRDAIDLDFCFRGDNYTLIDTPGIKRHAQMRSDEKEKYSILRSKKAIARANMILFMLDIAEGITELDERVGGLIYDANIPTLIVANKWDLVVRTNENRVVLEREIRVRFPALKWAPIVFVSAKNNEKLENIFLKIREIEEERYRRINDSSLKLFLSKVVSLFTVPTVQGNKIKLYSLTQVKGQVPTFLIMCNNSKLLHFSYARCIENQIRKSFGYKITPITVIYNTKRS</sequence>
<dbReference type="Proteomes" id="UP000077623">
    <property type="component" value="Unassembled WGS sequence"/>
</dbReference>
<proteinExistence type="inferred from homology"/>
<keyword evidence="6 8" id="KW-0342">GTP-binding</keyword>
<dbReference type="InterPro" id="IPR027417">
    <property type="entry name" value="P-loop_NTPase"/>
</dbReference>
<dbReference type="PANTHER" id="PTHR43834">
    <property type="entry name" value="GTPASE DER"/>
    <property type="match status" value="1"/>
</dbReference>
<dbReference type="Gene3D" id="3.40.50.300">
    <property type="entry name" value="P-loop containing nucleotide triphosphate hydrolases"/>
    <property type="match status" value="2"/>
</dbReference>
<gene>
    <name evidence="8" type="primary">der</name>
    <name evidence="12" type="ORF">A6V39_01705</name>
</gene>
<dbReference type="Gene3D" id="3.30.300.20">
    <property type="match status" value="1"/>
</dbReference>
<comment type="caution">
    <text evidence="12">The sequence shown here is derived from an EMBL/GenBank/DDBJ whole genome shotgun (WGS) entry which is preliminary data.</text>
</comment>
<dbReference type="InterPro" id="IPR032859">
    <property type="entry name" value="KH_dom-like"/>
</dbReference>
<feature type="domain" description="G" evidence="10">
    <location>
        <begin position="176"/>
        <end position="294"/>
    </location>
</feature>
<organism evidence="12 13">
    <name type="scientific">Candidatus Mycoplasma haematobovis</name>
    <dbReference type="NCBI Taxonomy" id="432608"/>
    <lineage>
        <taxon>Bacteria</taxon>
        <taxon>Bacillati</taxon>
        <taxon>Mycoplasmatota</taxon>
        <taxon>Mollicutes</taxon>
        <taxon>Mycoplasmataceae</taxon>
        <taxon>Mycoplasma</taxon>
    </lineage>
</organism>
<comment type="function">
    <text evidence="8 9">GTPase that plays an essential role in the late steps of ribosome biogenesis.</text>
</comment>
<dbReference type="InterPro" id="IPR016484">
    <property type="entry name" value="GTPase_Der"/>
</dbReference>
<dbReference type="NCBIfam" id="TIGR03594">
    <property type="entry name" value="GTPase_EngA"/>
    <property type="match status" value="1"/>
</dbReference>
<dbReference type="Pfam" id="PF14714">
    <property type="entry name" value="KH_dom-like"/>
    <property type="match status" value="1"/>
</dbReference>
<dbReference type="PIRSF" id="PIRSF006485">
    <property type="entry name" value="GTP-binding_EngA"/>
    <property type="match status" value="1"/>
</dbReference>
<feature type="binding site" evidence="8">
    <location>
        <begin position="293"/>
        <end position="296"/>
    </location>
    <ligand>
        <name>GTP</name>
        <dbReference type="ChEBI" id="CHEBI:37565"/>
        <label>2</label>
    </ligand>
</feature>
<evidence type="ECO:0000256" key="7">
    <source>
        <dbReference type="ARBA" id="ARBA00032345"/>
    </source>
</evidence>